<sequence>GYCVPCTSLKLTILNDLTCFFFADSEFQLSNKATGFCLVAPYGYCMDEPLRWTTNGRLLSWYKKKCLGAQGANVGSSITEYDCDENSPLQQWECKNETVLALKGHELYIELTANNAAVLSSTIGPNTHLTIPGTSIGPCTKKPRELYTIGGNSFGRPCMFPFFYNNRWYADCTTEGSSTGRPWCAVETKFDHALWGNCPTTAKEDWIKHPTTGALYQLNTESALTWTQADVSCKQQGASLLITTCLFYKLKRLWIGLVLDPEHGWQWSNGRPYSYLKWDSGHPVSTPGHSCAIINDAVQDSWQSSLCNKKLGYICYSKGVTEPPTAAPEAGHCSSPWIPYSGHCFYLNRIKKTWTDAQRECRKEGGDLASIRNVEDQSFMISQLGYESTDELWIGLNDRRTEGLFEWSDHSVVHFTSWTYGELYDSANAEDCVLIKGENGNWADRRCEERHGFICMKSSASEPSEDEVEQNIGCKTGWRRHGSYCYFAGTETKTFDDAKEDCKASGSYLADVSNGVDNAFLVSLVGARPEKYFWLGLSNQKHIDIFVWMNTDTVRYTHWNTGMPGHRQGCVAMMSGLHAGLWDVLPCTNRTKYICKHLAEGAVATPAPTVVPLPACAQGWRRVGSRQHCYKTFEGESYTKRTWYEARDFCRTIGGDLLSIHSSNEIRAAYTYKSFWIGLSAPDPVTGFVWSDGSPVNFQHWQSGEPNNRNNVESCVEFFVHRADRSGSWNDVQCEKQIGWMCQIRAGVTPKPPPGNVAKFNTTSDGWIEWNENQYLINQELMVNEEARHFCQQRHGDLVSIESEAENIFLWQQIQSSSKSFWLGATVDVDASFEWMDGSQALFQRWDEGQPALKNFDENCGVMTTSMGFWHAFSCGLEFGSICKRRGLVHANTTAAPTVPPEGGCPSPWKKFKSKCYNIIDNEASTWDQARKQCKRMNGKLVSIPSRHVEVFLMNQIMAKPTTNFWTGLNSFEGGKYYWTDGSKRSYINPDLMVSEYSLNSFLCLCVHSYVHFIDCVLISFSLLTSCNDTNGFICHRNVDPSLKDIPDPTSPTDYIKIFNDSVKVVTQKMNWDAAKKHCLLDGAKLASLRNVWTQAYADLQAMNLKAPLWIGLNKDENNGYFQYTDGWHLNDVKWDVGEPSRDRPCVFVDVNGQWKTAHCNETMNSLCLKSTDEPPPEIKDFPGVCPDNQQGGGIYWQPFKGYCYKFFTEETDWTHASASCIRHDAKLLSIEDPSEQEFIFNSIKMLDDSAHTVWIGLIRSKKGAWLWSDGTVMDYTNWGEGQPGGNIHAAIVLSDGKWRSTSSWFYRPYICKTRKGKVQTQFILASFTCTLAAVIVITGIVMGIFIALFIFKKSGHRLPIPEKLTTFDNPLFSSNKQSEPNVADTSKLVDNAEEDNHQPIMII</sequence>
<keyword evidence="7" id="KW-0325">Glycoprotein</keyword>
<dbReference type="Gene3D" id="3.10.100.10">
    <property type="entry name" value="Mannose-Binding Protein A, subunit A"/>
    <property type="match status" value="8"/>
</dbReference>
<feature type="domain" description="C-type lectin" evidence="10">
    <location>
        <begin position="340"/>
        <end position="456"/>
    </location>
</feature>
<dbReference type="PROSITE" id="PS00615">
    <property type="entry name" value="C_TYPE_LECTIN_1"/>
    <property type="match status" value="2"/>
</dbReference>
<accession>A0A673AF11</accession>
<evidence type="ECO:0000256" key="8">
    <source>
        <dbReference type="PROSITE-ProRule" id="PRU00479"/>
    </source>
</evidence>
<dbReference type="PROSITE" id="PS51092">
    <property type="entry name" value="FN2_2"/>
    <property type="match status" value="1"/>
</dbReference>
<dbReference type="InterPro" id="IPR018378">
    <property type="entry name" value="C-type_lectin_CS"/>
</dbReference>
<feature type="domain" description="C-type lectin" evidence="10">
    <location>
        <begin position="625"/>
        <end position="743"/>
    </location>
</feature>
<keyword evidence="2 9" id="KW-0812">Transmembrane</keyword>
<keyword evidence="5 9" id="KW-0472">Membrane</keyword>
<dbReference type="SMART" id="SM00059">
    <property type="entry name" value="FN2"/>
    <property type="match status" value="1"/>
</dbReference>
<dbReference type="GO" id="GO:0016020">
    <property type="term" value="C:membrane"/>
    <property type="evidence" value="ECO:0007669"/>
    <property type="project" value="UniProtKB-SubCell"/>
</dbReference>
<keyword evidence="13" id="KW-1185">Reference proteome</keyword>
<dbReference type="Ensembl" id="ENSSORT00005027771.1">
    <property type="protein sequence ID" value="ENSSORP00005026987.1"/>
    <property type="gene ID" value="ENSSORG00005012917.1"/>
</dbReference>
<feature type="domain" description="C-type lectin" evidence="10">
    <location>
        <begin position="1200"/>
        <end position="1313"/>
    </location>
</feature>
<evidence type="ECO:0000256" key="3">
    <source>
        <dbReference type="ARBA" id="ARBA00022737"/>
    </source>
</evidence>
<dbReference type="Pfam" id="PF00059">
    <property type="entry name" value="Lectin_C"/>
    <property type="match status" value="8"/>
</dbReference>
<dbReference type="Proteomes" id="UP000472271">
    <property type="component" value="Chromosome 17"/>
</dbReference>
<name>A0A673AF11_9TELE</name>
<feature type="domain" description="C-type lectin" evidence="10">
    <location>
        <begin position="912"/>
        <end position="1036"/>
    </location>
</feature>
<evidence type="ECO:0000256" key="5">
    <source>
        <dbReference type="ARBA" id="ARBA00023136"/>
    </source>
</evidence>
<dbReference type="InterPro" id="IPR050111">
    <property type="entry name" value="C-type_lectin/snaclec_domain"/>
</dbReference>
<gene>
    <name evidence="12" type="primary">LOC115437379</name>
</gene>
<dbReference type="InterPro" id="IPR036943">
    <property type="entry name" value="FN_type2_sf"/>
</dbReference>
<evidence type="ECO:0000313" key="13">
    <source>
        <dbReference type="Proteomes" id="UP000472271"/>
    </source>
</evidence>
<protein>
    <submittedName>
        <fullName evidence="12">Mannose receptor, C type 1b</fullName>
    </submittedName>
</protein>
<dbReference type="PROSITE" id="PS50041">
    <property type="entry name" value="C_TYPE_LECTIN_2"/>
    <property type="match status" value="8"/>
</dbReference>
<evidence type="ECO:0000256" key="7">
    <source>
        <dbReference type="ARBA" id="ARBA00023180"/>
    </source>
</evidence>
<evidence type="ECO:0000259" key="10">
    <source>
        <dbReference type="PROSITE" id="PS50041"/>
    </source>
</evidence>
<comment type="caution">
    <text evidence="8">Lacks conserved residue(s) required for the propagation of feature annotation.</text>
</comment>
<dbReference type="InterPro" id="IPR000562">
    <property type="entry name" value="FN_type2_dom"/>
</dbReference>
<dbReference type="InterPro" id="IPR013806">
    <property type="entry name" value="Kringle-like"/>
</dbReference>
<dbReference type="SUPFAM" id="SSF56436">
    <property type="entry name" value="C-type lectin-like"/>
    <property type="match status" value="8"/>
</dbReference>
<evidence type="ECO:0000259" key="11">
    <source>
        <dbReference type="PROSITE" id="PS51092"/>
    </source>
</evidence>
<dbReference type="Pfam" id="PF00040">
    <property type="entry name" value="fn2"/>
    <property type="match status" value="1"/>
</dbReference>
<feature type="disulfide bond" evidence="8">
    <location>
        <begin position="158"/>
        <end position="184"/>
    </location>
</feature>
<dbReference type="InParanoid" id="A0A673AF11"/>
<dbReference type="InterPro" id="IPR016187">
    <property type="entry name" value="CTDL_fold"/>
</dbReference>
<dbReference type="CDD" id="cd00062">
    <property type="entry name" value="FN2"/>
    <property type="match status" value="1"/>
</dbReference>
<dbReference type="CDD" id="cd00037">
    <property type="entry name" value="CLECT"/>
    <property type="match status" value="8"/>
</dbReference>
<reference evidence="12" key="2">
    <citation type="submission" date="2025-08" db="UniProtKB">
        <authorList>
            <consortium name="Ensembl"/>
        </authorList>
    </citation>
    <scope>IDENTIFICATION</scope>
</reference>
<feature type="domain" description="C-type lectin" evidence="10">
    <location>
        <begin position="1067"/>
        <end position="1169"/>
    </location>
</feature>
<dbReference type="Gene3D" id="2.10.10.10">
    <property type="entry name" value="Fibronectin, type II, collagen-binding"/>
    <property type="match status" value="1"/>
</dbReference>
<dbReference type="InterPro" id="IPR016186">
    <property type="entry name" value="C-type_lectin-like/link_sf"/>
</dbReference>
<keyword evidence="6 8" id="KW-1015">Disulfide bond</keyword>
<evidence type="ECO:0000256" key="6">
    <source>
        <dbReference type="ARBA" id="ARBA00023157"/>
    </source>
</evidence>
<evidence type="ECO:0000256" key="2">
    <source>
        <dbReference type="ARBA" id="ARBA00022692"/>
    </source>
</evidence>
<evidence type="ECO:0000256" key="9">
    <source>
        <dbReference type="SAM" id="Phobius"/>
    </source>
</evidence>
<dbReference type="FunFam" id="3.10.100.10:FF:000014">
    <property type="entry name" value="Macrophage mannose receptor 1"/>
    <property type="match status" value="1"/>
</dbReference>
<evidence type="ECO:0000256" key="1">
    <source>
        <dbReference type="ARBA" id="ARBA00004167"/>
    </source>
</evidence>
<feature type="domain" description="Fibronectin type-II" evidence="11">
    <location>
        <begin position="153"/>
        <end position="200"/>
    </location>
</feature>
<proteinExistence type="predicted"/>
<dbReference type="SMART" id="SM00034">
    <property type="entry name" value="CLECT"/>
    <property type="match status" value="8"/>
</dbReference>
<dbReference type="SUPFAM" id="SSF57440">
    <property type="entry name" value="Kringle-like"/>
    <property type="match status" value="1"/>
</dbReference>
<feature type="domain" description="C-type lectin" evidence="10">
    <location>
        <begin position="481"/>
        <end position="596"/>
    </location>
</feature>
<organism evidence="12 13">
    <name type="scientific">Sphaeramia orbicularis</name>
    <name type="common">orbiculate cardinalfish</name>
    <dbReference type="NCBI Taxonomy" id="375764"/>
    <lineage>
        <taxon>Eukaryota</taxon>
        <taxon>Metazoa</taxon>
        <taxon>Chordata</taxon>
        <taxon>Craniata</taxon>
        <taxon>Vertebrata</taxon>
        <taxon>Euteleostomi</taxon>
        <taxon>Actinopterygii</taxon>
        <taxon>Neopterygii</taxon>
        <taxon>Teleostei</taxon>
        <taxon>Neoteleostei</taxon>
        <taxon>Acanthomorphata</taxon>
        <taxon>Gobiaria</taxon>
        <taxon>Kurtiformes</taxon>
        <taxon>Apogonoidei</taxon>
        <taxon>Apogonidae</taxon>
        <taxon>Apogoninae</taxon>
        <taxon>Sphaeramia</taxon>
    </lineage>
</organism>
<reference evidence="12" key="1">
    <citation type="submission" date="2019-06" db="EMBL/GenBank/DDBJ databases">
        <authorList>
            <consortium name="Wellcome Sanger Institute Data Sharing"/>
        </authorList>
    </citation>
    <scope>NUCLEOTIDE SEQUENCE [LARGE SCALE GENOMIC DNA]</scope>
</reference>
<dbReference type="InterPro" id="IPR001304">
    <property type="entry name" value="C-type_lectin-like"/>
</dbReference>
<evidence type="ECO:0000313" key="12">
    <source>
        <dbReference type="Ensembl" id="ENSSORP00005026987.1"/>
    </source>
</evidence>
<reference evidence="12" key="3">
    <citation type="submission" date="2025-09" db="UniProtKB">
        <authorList>
            <consortium name="Ensembl"/>
        </authorList>
    </citation>
    <scope>IDENTIFICATION</scope>
</reference>
<feature type="transmembrane region" description="Helical" evidence="9">
    <location>
        <begin position="1323"/>
        <end position="1352"/>
    </location>
</feature>
<keyword evidence="4 9" id="KW-1133">Transmembrane helix</keyword>
<dbReference type="InterPro" id="IPR035992">
    <property type="entry name" value="Ricin_B-like_lectins"/>
</dbReference>
<dbReference type="Gene3D" id="2.80.10.50">
    <property type="match status" value="1"/>
</dbReference>
<comment type="subcellular location">
    <subcellularLocation>
        <location evidence="1">Membrane</location>
        <topology evidence="1">Single-pass membrane protein</topology>
    </subcellularLocation>
</comment>
<evidence type="ECO:0000256" key="4">
    <source>
        <dbReference type="ARBA" id="ARBA00022989"/>
    </source>
</evidence>
<feature type="domain" description="C-type lectin" evidence="10">
    <location>
        <begin position="770"/>
        <end position="884"/>
    </location>
</feature>
<dbReference type="PANTHER" id="PTHR22803">
    <property type="entry name" value="MANNOSE, PHOSPHOLIPASE, LECTIN RECEPTOR RELATED"/>
    <property type="match status" value="1"/>
</dbReference>
<keyword evidence="3" id="KW-0677">Repeat</keyword>
<dbReference type="SUPFAM" id="SSF50370">
    <property type="entry name" value="Ricin B-like lectins"/>
    <property type="match status" value="1"/>
</dbReference>
<feature type="domain" description="C-type lectin" evidence="10">
    <location>
        <begin position="211"/>
        <end position="316"/>
    </location>
</feature>